<organism evidence="2">
    <name type="scientific">Apophua simplicipes ichnovirus</name>
    <dbReference type="NCBI Taxonomy" id="1329648"/>
    <lineage>
        <taxon>Viruses</taxon>
        <taxon>Viruses incertae sedis</taxon>
        <taxon>Polydnaviriformidae</taxon>
        <taxon>Ichnoviriform</taxon>
    </lineage>
</organism>
<dbReference type="EMBL" id="KC752292">
    <property type="protein sequence ID" value="AGQ20199.1"/>
    <property type="molecule type" value="Genomic_DNA"/>
</dbReference>
<protein>
    <submittedName>
        <fullName evidence="2">AsIV-cont00086-ORF2</fullName>
    </submittedName>
</protein>
<reference evidence="2" key="1">
    <citation type="journal article" date="2013" name="J. Gen. Virol.">
        <title>Ultrastructural and genomic characterization of a second banchine polydnavirus confirms the existence of shared features within this ichnovirus lineage.</title>
        <authorList>
            <person name="Djoumad A."/>
            <person name="Stoltz D."/>
            <person name="Beliveau C."/>
            <person name="Boyle B."/>
            <person name="Kuhn L."/>
            <person name="Cusson M."/>
        </authorList>
    </citation>
    <scope>NUCLEOTIDE SEQUENCE</scope>
</reference>
<accession>S5DMM6</accession>
<proteinExistence type="predicted"/>
<evidence type="ECO:0000256" key="1">
    <source>
        <dbReference type="SAM" id="MobiDB-lite"/>
    </source>
</evidence>
<name>S5DMM6_9VIRU</name>
<evidence type="ECO:0000313" key="2">
    <source>
        <dbReference type="EMBL" id="AGQ20199.1"/>
    </source>
</evidence>
<feature type="region of interest" description="Disordered" evidence="1">
    <location>
        <begin position="103"/>
        <end position="122"/>
    </location>
</feature>
<feature type="compositionally biased region" description="Polar residues" evidence="1">
    <location>
        <begin position="109"/>
        <end position="122"/>
    </location>
</feature>
<sequence length="122" mass="14013">MYRSVDQAISCRQSHVTLKFPMTEFSHERLYEFIVIPGYRKTDHTRHKCQSPTKFSKINASSLERAFFYQKLLKENSTLCQRFVSFSQNFDVSINLGNSVSKMAAETPGKSSRSMSGNTENN</sequence>